<dbReference type="PANTHER" id="PTHR43308">
    <property type="entry name" value="OUTER MEMBRANE PROTEIN ALPHA-RELATED"/>
    <property type="match status" value="1"/>
</dbReference>
<evidence type="ECO:0000313" key="6">
    <source>
        <dbReference type="Proteomes" id="UP000664545"/>
    </source>
</evidence>
<dbReference type="RefSeq" id="WP_206583441.1">
    <property type="nucleotide sequence ID" value="NZ_JAFJZZ010000012.1"/>
</dbReference>
<gene>
    <name evidence="5" type="ORF">JYB65_14620</name>
</gene>
<dbReference type="AlphaFoldDB" id="A0A939IKG9"/>
<keyword evidence="3" id="KW-0732">Signal</keyword>
<dbReference type="Pfam" id="PF00395">
    <property type="entry name" value="SLH"/>
    <property type="match status" value="3"/>
</dbReference>
<dbReference type="InterPro" id="IPR001119">
    <property type="entry name" value="SLH_dom"/>
</dbReference>
<feature type="domain" description="SLH" evidence="4">
    <location>
        <begin position="752"/>
        <end position="810"/>
    </location>
</feature>
<comment type="caution">
    <text evidence="5">The sequence shown here is derived from an EMBL/GenBank/DDBJ whole genome shotgun (WGS) entry which is preliminary data.</text>
</comment>
<dbReference type="InterPro" id="IPR051465">
    <property type="entry name" value="Cell_Envelope_Struct_Comp"/>
</dbReference>
<evidence type="ECO:0000256" key="1">
    <source>
        <dbReference type="ARBA" id="ARBA00004196"/>
    </source>
</evidence>
<evidence type="ECO:0000259" key="4">
    <source>
        <dbReference type="PROSITE" id="PS51272"/>
    </source>
</evidence>
<sequence length="924" mass="100792">MKNLKKPSAILLVLALLVTMVPTTVFATASLTDKTVSMNVDDSYTLPYTDTSNYKCSIGNSTIAILNGFTIIAKKVGNTTVEVEKKKEYKAFGVVIWTEWKPEADYQVSVNGDVTVSYDVNGGNIPSTAMSETLYCLGSGQSYPVNNSFTAIRDRDDHYTYTFKGWSTDNKATKASTVVTIKGNTTLYAVWEKVNNVALADCYDSKGNFLESKRIVLAADGTEVSMASAAPQIDGKVFSYANVTVDLDLLGDITYKVGSLKLYDYGITKGKLFSCYAIMGPLKTWFPIFGERINCYYTDAQLADYTITATAETLNGKVIGEISSPGAVTVQEKSTPTYTITPNTGYQVADVKVDGASVGNMTSYTFEPVQRDHTITVTFEAIPYTVTYDLAGGIVAVENPTSYTVEDHFTLNNPAKAGHEFAGWIGTGLDEASTAVTVAEGSTGARAYTATWTENMNLTAEDVVVTYDGETHSIQVVGAPEGATIEYSEDENDISGTNPIYIDVTPEAKTVYYKVTKDGYTTTTGSAIVNISPAALTITADSATKRYDGTALTDSGWEDTAPGGLADDDAILYVQVTGSAVNVGTVSNSAIYAVIGRPNGDQPEISEEILADLRKEIAEAIAGYNEEDSNPPAVYMAAISEQNPLDLIIENIIGQYYQNVTSNYDITYVDGLLTITSSSSGHHNRNNSSTTIQDENVPLAGTPELNKVDHFNYMNGYQDGTIKPLNYITREEVASIFYRLLTDSSRQIFFTQDEDFSDINADRWSVDAIATLVNGGILTGNSDGTFGASKPITRAEFAVIASRFDTLEEDTDGINFSDISGNWAEKYIKSAVKKGWITGYSDETFKPNQYITRAEAMVLINRVLDRRVDEAGLVDGYKVFSDNNPTDWFYYQVIEATNNHNYAERASISDMETWTKIIEDKTWN</sequence>
<dbReference type="Pfam" id="PF09479">
    <property type="entry name" value="Flg_new"/>
    <property type="match status" value="2"/>
</dbReference>
<evidence type="ECO:0000313" key="5">
    <source>
        <dbReference type="EMBL" id="MBN7774599.1"/>
    </source>
</evidence>
<dbReference type="PROSITE" id="PS51272">
    <property type="entry name" value="SLH"/>
    <property type="match status" value="3"/>
</dbReference>
<feature type="chain" id="PRO_5036749625" evidence="3">
    <location>
        <begin position="28"/>
        <end position="924"/>
    </location>
</feature>
<feature type="domain" description="SLH" evidence="4">
    <location>
        <begin position="688"/>
        <end position="751"/>
    </location>
</feature>
<comment type="subcellular location">
    <subcellularLocation>
        <location evidence="1">Cell envelope</location>
    </subcellularLocation>
</comment>
<dbReference type="Gene3D" id="2.60.40.4270">
    <property type="entry name" value="Listeria-Bacteroides repeat domain"/>
    <property type="match status" value="1"/>
</dbReference>
<dbReference type="NCBIfam" id="TIGR02543">
    <property type="entry name" value="List_Bact_rpt"/>
    <property type="match status" value="1"/>
</dbReference>
<dbReference type="Proteomes" id="UP000664545">
    <property type="component" value="Unassembled WGS sequence"/>
</dbReference>
<feature type="domain" description="SLH" evidence="4">
    <location>
        <begin position="811"/>
        <end position="874"/>
    </location>
</feature>
<proteinExistence type="predicted"/>
<evidence type="ECO:0000256" key="2">
    <source>
        <dbReference type="ARBA" id="ARBA00022737"/>
    </source>
</evidence>
<evidence type="ECO:0000256" key="3">
    <source>
        <dbReference type="SAM" id="SignalP"/>
    </source>
</evidence>
<reference evidence="5" key="1">
    <citation type="submission" date="2021-02" db="EMBL/GenBank/DDBJ databases">
        <title>Abyssanaerobacter marinus gen.nov., sp., nov, anaerobic bacterium isolated from the Onnuri vent field of Indian Ocean and suggestion of Mogibacteriaceae fam. nov., and proposal of reclassification of ambiguous this family's genus member.</title>
        <authorList>
            <person name="Kim Y.J."/>
            <person name="Yang J.-A."/>
        </authorList>
    </citation>
    <scope>NUCLEOTIDE SEQUENCE</scope>
    <source>
        <strain evidence="5">DSM 2634</strain>
    </source>
</reference>
<dbReference type="PANTHER" id="PTHR43308:SF5">
    <property type="entry name" value="S-LAYER PROTEIN _ PEPTIDOGLYCAN ENDO-BETA-N-ACETYLGLUCOSAMINIDASE"/>
    <property type="match status" value="1"/>
</dbReference>
<protein>
    <submittedName>
        <fullName evidence="5">S-layer homology domain-containing protein</fullName>
    </submittedName>
</protein>
<dbReference type="InterPro" id="IPR013378">
    <property type="entry name" value="InlB-like_B-rpt"/>
</dbReference>
<dbReference type="GO" id="GO:0030313">
    <property type="term" value="C:cell envelope"/>
    <property type="evidence" value="ECO:0007669"/>
    <property type="project" value="UniProtKB-SubCell"/>
</dbReference>
<feature type="signal peptide" evidence="3">
    <location>
        <begin position="1"/>
        <end position="27"/>
    </location>
</feature>
<name>A0A939IKG9_CLOAM</name>
<accession>A0A939IKG9</accession>
<keyword evidence="6" id="KW-1185">Reference proteome</keyword>
<dbReference type="EMBL" id="JAFJZZ010000012">
    <property type="protein sequence ID" value="MBN7774599.1"/>
    <property type="molecule type" value="Genomic_DNA"/>
</dbReference>
<organism evidence="5 6">
    <name type="scientific">Clostridium aminobutyricum</name>
    <dbReference type="NCBI Taxonomy" id="33953"/>
    <lineage>
        <taxon>Bacteria</taxon>
        <taxon>Bacillati</taxon>
        <taxon>Bacillota</taxon>
        <taxon>Clostridia</taxon>
        <taxon>Eubacteriales</taxon>
        <taxon>Clostridiaceae</taxon>
        <taxon>Clostridium</taxon>
    </lineage>
</organism>
<keyword evidence="2" id="KW-0677">Repeat</keyword>
<dbReference type="InterPro" id="IPR042229">
    <property type="entry name" value="Listeria/Bacterioides_rpt_sf"/>
</dbReference>